<reference evidence="2" key="1">
    <citation type="journal article" date="2020" name="Nature">
        <title>Giant virus diversity and host interactions through global metagenomics.</title>
        <authorList>
            <person name="Schulz F."/>
            <person name="Roux S."/>
            <person name="Paez-Espino D."/>
            <person name="Jungbluth S."/>
            <person name="Walsh D.A."/>
            <person name="Denef V.J."/>
            <person name="McMahon K.D."/>
            <person name="Konstantinidis K.T."/>
            <person name="Eloe-Fadrosh E.A."/>
            <person name="Kyrpides N.C."/>
            <person name="Woyke T."/>
        </authorList>
    </citation>
    <scope>NUCLEOTIDE SEQUENCE</scope>
    <source>
        <strain evidence="2">GVMAG-M-3300023184-71</strain>
    </source>
</reference>
<feature type="compositionally biased region" description="Basic residues" evidence="1">
    <location>
        <begin position="85"/>
        <end position="95"/>
    </location>
</feature>
<organism evidence="2">
    <name type="scientific">viral metagenome</name>
    <dbReference type="NCBI Taxonomy" id="1070528"/>
    <lineage>
        <taxon>unclassified sequences</taxon>
        <taxon>metagenomes</taxon>
        <taxon>organismal metagenomes</taxon>
    </lineage>
</organism>
<proteinExistence type="predicted"/>
<protein>
    <submittedName>
        <fullName evidence="2">Uncharacterized protein</fullName>
    </submittedName>
</protein>
<feature type="region of interest" description="Disordered" evidence="1">
    <location>
        <begin position="630"/>
        <end position="668"/>
    </location>
</feature>
<sequence>MEKYRKPFFELLQKFHASAQKQGAPEHKMAVALKKIVDQHVRKLPADRALAPLFLEMGTVRFCDHVLEQLAQNLFISFAPLKAPPKPRKPSKPKSKSIGTMDASDAEEEMPTDKELQAHYISIFHSLQTRYGPSFTCPPDLFKAYTPSENRVFPTPHVYGLLAMVFREETHPPLFSLLDRLERLFSESMVAYLPLQELVDFFTQKWDGSETALLHWERYHYHRPLKTADKKTLQHWAMLERCPILATFTSVDMEEFLRIASHPMYRRMKMNAPQILSGMDLGKRRKMIPLGSCRQTPTPVAQYFAFWDLSWLPEKVVRRTIVPMDAGTVSLSEKTFAAHYFTSTYADKEVMKWAGKIPFRIEYVRADGSRWVQTEEMFRTHQRVHREKGWEVAMHHLPDKVRETFKTMVSWWLTSALKHILSTDHYDIPLLARRILRPIFKKSTLGKMMDQTYKIVGRLHPFFPLSRHHGVLVERIRHLYFVPEFLSRLPKLLLFPEYFASKDHHRAVMDAQWEAHRLIFQSCLLEQWSRDSVHAVPFSPSNLPGMPFPKKLEDRNMHFHENGTRAALEDVMENWEDLFYDEAMVPHGLTTLGLLVQAPDYYRGATTTDHSLGLFLDGFLTVPSYHPYPVYPPATDEDKVSDEDEDTVSDKDSDKDESEDDETFIGNQ</sequence>
<evidence type="ECO:0000313" key="2">
    <source>
        <dbReference type="EMBL" id="QHT90594.1"/>
    </source>
</evidence>
<evidence type="ECO:0000256" key="1">
    <source>
        <dbReference type="SAM" id="MobiDB-lite"/>
    </source>
</evidence>
<accession>A0A6C0IC44</accession>
<feature type="compositionally biased region" description="Acidic residues" evidence="1">
    <location>
        <begin position="655"/>
        <end position="668"/>
    </location>
</feature>
<dbReference type="EMBL" id="MN740156">
    <property type="protein sequence ID" value="QHT90594.1"/>
    <property type="molecule type" value="Genomic_DNA"/>
</dbReference>
<name>A0A6C0IC44_9ZZZZ</name>
<dbReference type="AlphaFoldDB" id="A0A6C0IC44"/>
<feature type="region of interest" description="Disordered" evidence="1">
    <location>
        <begin position="84"/>
        <end position="111"/>
    </location>
</feature>